<dbReference type="Gene3D" id="2.60.40.420">
    <property type="entry name" value="Cupredoxins - blue copper proteins"/>
    <property type="match status" value="3"/>
</dbReference>
<keyword evidence="3 9" id="KW-0732">Signal</keyword>
<dbReference type="SUPFAM" id="SSF49503">
    <property type="entry name" value="Cupredoxins"/>
    <property type="match status" value="3"/>
</dbReference>
<dbReference type="InterPro" id="IPR002355">
    <property type="entry name" value="Cu_oxidase_Cu_BS"/>
</dbReference>
<dbReference type="Pfam" id="PF07732">
    <property type="entry name" value="Cu-oxidase_3"/>
    <property type="match status" value="1"/>
</dbReference>
<sequence length="705" mass="73602">MAVSGLLKAFAALTLVSSSIQSVAAYSNSSTICSTSSKCIPFTIEVSWGQPDPSVGLERDVILTNGSLPGPPLELKVGDCVDFTVINQLDTVTGVHFHGIRQYGTPWADGVPGVSQYSIQPGTSFMYQWTAEDAGTYFYHAHYKGQMMDGLYGAILIQPADDADLPFSQISDDVAQLTAAALDVEAVFASDWNQFTAAEFLAIEQAANIDFACTDAIILNGKGSVYCEPVDVLMANAAPQVTPILNGTTLTPKGCIPPSNPLIQGVQYTRVLSNLPSGAYDTCTPVTGANYTYEVDAANGWAAMSFINPSGTALLKVTIDSHKLYVYEFNGGYIVPQVVDQFVLANGDRMSFFVKLDQTPGDYTIRVANDGINQVISGFGTLSYKGGNGAVAGVSVMNYGGQNTTEIVPFDAGAAAPYPPQQVGSTAATSYVLDIMKSPAQPTDSWAWTLSGVESYNQSRDDEQPPLLFQSPASIPDSDLILKTSFNTWVDLIIKVAGPIAEPHPIHKHANKFFVIGAGVGDFNYTSVAEAQAAGLPFNLVNPPYVDGYTSVPAEGGGSWMVFRYYVNTPGAWLLHCHVQSHFSGGMAVAILDAVDNFPTLPKDIGKVCPGTGSSSSSASGSASGNSSSTSTSSGSSSTSTSTSTSSSSSGSGSGSSGYSGSVTNSTTTSSTTAPATYTGAATQTSVVAPFGLLLALAVAFFTTQ</sequence>
<evidence type="ECO:0000256" key="2">
    <source>
        <dbReference type="ARBA" id="ARBA00022723"/>
    </source>
</evidence>
<evidence type="ECO:0000256" key="5">
    <source>
        <dbReference type="ARBA" id="ARBA00023008"/>
    </source>
</evidence>
<dbReference type="GO" id="GO:0016491">
    <property type="term" value="F:oxidoreductase activity"/>
    <property type="evidence" value="ECO:0007669"/>
    <property type="project" value="UniProtKB-KW"/>
</dbReference>
<accession>W9ZKN8</accession>
<dbReference type="EMBL" id="AMWN01000001">
    <property type="protein sequence ID" value="EXJ95074.1"/>
    <property type="molecule type" value="Genomic_DNA"/>
</dbReference>
<dbReference type="Pfam" id="PF00394">
    <property type="entry name" value="Cu-oxidase"/>
    <property type="match status" value="1"/>
</dbReference>
<dbReference type="RefSeq" id="XP_007719303.1">
    <property type="nucleotide sequence ID" value="XM_007721113.1"/>
</dbReference>
<protein>
    <submittedName>
        <fullName evidence="13">Uncharacterized protein</fullName>
    </submittedName>
</protein>
<dbReference type="InterPro" id="IPR033138">
    <property type="entry name" value="Cu_oxidase_CS"/>
</dbReference>
<feature type="transmembrane region" description="Helical" evidence="8">
    <location>
        <begin position="687"/>
        <end position="704"/>
    </location>
</feature>
<dbReference type="GO" id="GO:0005507">
    <property type="term" value="F:copper ion binding"/>
    <property type="evidence" value="ECO:0007669"/>
    <property type="project" value="InterPro"/>
</dbReference>
<keyword evidence="6" id="KW-0325">Glycoprotein</keyword>
<keyword evidence="14" id="KW-1185">Reference proteome</keyword>
<keyword evidence="2" id="KW-0479">Metal-binding</keyword>
<keyword evidence="8" id="KW-0472">Membrane</keyword>
<feature type="signal peptide" evidence="9">
    <location>
        <begin position="1"/>
        <end position="25"/>
    </location>
</feature>
<feature type="compositionally biased region" description="Low complexity" evidence="7">
    <location>
        <begin position="659"/>
        <end position="672"/>
    </location>
</feature>
<evidence type="ECO:0000256" key="9">
    <source>
        <dbReference type="SAM" id="SignalP"/>
    </source>
</evidence>
<evidence type="ECO:0000256" key="7">
    <source>
        <dbReference type="SAM" id="MobiDB-lite"/>
    </source>
</evidence>
<evidence type="ECO:0000256" key="4">
    <source>
        <dbReference type="ARBA" id="ARBA00023002"/>
    </source>
</evidence>
<feature type="domain" description="Plastocyanin-like" evidence="12">
    <location>
        <begin position="46"/>
        <end position="160"/>
    </location>
</feature>
<dbReference type="Proteomes" id="UP000019484">
    <property type="component" value="Unassembled WGS sequence"/>
</dbReference>
<name>W9ZKN8_9EURO</name>
<evidence type="ECO:0000256" key="6">
    <source>
        <dbReference type="ARBA" id="ARBA00023180"/>
    </source>
</evidence>
<keyword evidence="5" id="KW-0186">Copper</keyword>
<dbReference type="PROSITE" id="PS00080">
    <property type="entry name" value="MULTICOPPER_OXIDASE2"/>
    <property type="match status" value="1"/>
</dbReference>
<comment type="caution">
    <text evidence="13">The sequence shown here is derived from an EMBL/GenBank/DDBJ whole genome shotgun (WGS) entry which is preliminary data.</text>
</comment>
<dbReference type="CDD" id="cd13876">
    <property type="entry name" value="CuRO_2_Abr2_like"/>
    <property type="match status" value="1"/>
</dbReference>
<dbReference type="InterPro" id="IPR045087">
    <property type="entry name" value="Cu-oxidase_fam"/>
</dbReference>
<dbReference type="AlphaFoldDB" id="W9ZKN8"/>
<dbReference type="OrthoDB" id="2121828at2759"/>
<evidence type="ECO:0000256" key="1">
    <source>
        <dbReference type="ARBA" id="ARBA00010609"/>
    </source>
</evidence>
<dbReference type="GeneID" id="19155102"/>
<feature type="domain" description="Plastocyanin-like" evidence="11">
    <location>
        <begin position="466"/>
        <end position="594"/>
    </location>
</feature>
<keyword evidence="8" id="KW-0812">Transmembrane</keyword>
<organism evidence="13 14">
    <name type="scientific">Capronia coronata CBS 617.96</name>
    <dbReference type="NCBI Taxonomy" id="1182541"/>
    <lineage>
        <taxon>Eukaryota</taxon>
        <taxon>Fungi</taxon>
        <taxon>Dikarya</taxon>
        <taxon>Ascomycota</taxon>
        <taxon>Pezizomycotina</taxon>
        <taxon>Eurotiomycetes</taxon>
        <taxon>Chaetothyriomycetidae</taxon>
        <taxon>Chaetothyriales</taxon>
        <taxon>Herpotrichiellaceae</taxon>
        <taxon>Capronia</taxon>
    </lineage>
</organism>
<keyword evidence="4" id="KW-0560">Oxidoreductase</keyword>
<evidence type="ECO:0000313" key="13">
    <source>
        <dbReference type="EMBL" id="EXJ95074.1"/>
    </source>
</evidence>
<proteinExistence type="inferred from homology"/>
<evidence type="ECO:0000256" key="8">
    <source>
        <dbReference type="SAM" id="Phobius"/>
    </source>
</evidence>
<dbReference type="CDD" id="cd13850">
    <property type="entry name" value="CuRO_1_Abr2_like"/>
    <property type="match status" value="1"/>
</dbReference>
<feature type="region of interest" description="Disordered" evidence="7">
    <location>
        <begin position="612"/>
        <end position="672"/>
    </location>
</feature>
<feature type="domain" description="Plastocyanin-like" evidence="10">
    <location>
        <begin position="190"/>
        <end position="384"/>
    </location>
</feature>
<evidence type="ECO:0000256" key="3">
    <source>
        <dbReference type="ARBA" id="ARBA00022729"/>
    </source>
</evidence>
<dbReference type="HOGENOM" id="CLU_006504_5_0_1"/>
<keyword evidence="8" id="KW-1133">Transmembrane helix</keyword>
<evidence type="ECO:0000259" key="11">
    <source>
        <dbReference type="Pfam" id="PF07731"/>
    </source>
</evidence>
<gene>
    <name evidence="13" type="ORF">A1O1_00192</name>
</gene>
<dbReference type="PANTHER" id="PTHR11709:SF488">
    <property type="entry name" value="LACCASE-RELATED"/>
    <property type="match status" value="1"/>
</dbReference>
<dbReference type="PANTHER" id="PTHR11709">
    <property type="entry name" value="MULTI-COPPER OXIDASE"/>
    <property type="match status" value="1"/>
</dbReference>
<dbReference type="CDD" id="cd13898">
    <property type="entry name" value="CuRO_3_Abr2_like"/>
    <property type="match status" value="1"/>
</dbReference>
<dbReference type="PROSITE" id="PS00079">
    <property type="entry name" value="MULTICOPPER_OXIDASE1"/>
    <property type="match status" value="1"/>
</dbReference>
<evidence type="ECO:0000259" key="10">
    <source>
        <dbReference type="Pfam" id="PF00394"/>
    </source>
</evidence>
<feature type="chain" id="PRO_5004934271" evidence="9">
    <location>
        <begin position="26"/>
        <end position="705"/>
    </location>
</feature>
<dbReference type="InterPro" id="IPR001117">
    <property type="entry name" value="Cu-oxidase_2nd"/>
</dbReference>
<dbReference type="STRING" id="1182541.W9ZKN8"/>
<reference evidence="13 14" key="1">
    <citation type="submission" date="2013-03" db="EMBL/GenBank/DDBJ databases">
        <title>The Genome Sequence of Capronia coronata CBS 617.96.</title>
        <authorList>
            <consortium name="The Broad Institute Genomics Platform"/>
            <person name="Cuomo C."/>
            <person name="de Hoog S."/>
            <person name="Gorbushina A."/>
            <person name="Walker B."/>
            <person name="Young S.K."/>
            <person name="Zeng Q."/>
            <person name="Gargeya S."/>
            <person name="Fitzgerald M."/>
            <person name="Haas B."/>
            <person name="Abouelleil A."/>
            <person name="Allen A.W."/>
            <person name="Alvarado L."/>
            <person name="Arachchi H.M."/>
            <person name="Berlin A.M."/>
            <person name="Chapman S.B."/>
            <person name="Gainer-Dewar J."/>
            <person name="Goldberg J."/>
            <person name="Griggs A."/>
            <person name="Gujja S."/>
            <person name="Hansen M."/>
            <person name="Howarth C."/>
            <person name="Imamovic A."/>
            <person name="Ireland A."/>
            <person name="Larimer J."/>
            <person name="McCowan C."/>
            <person name="Murphy C."/>
            <person name="Pearson M."/>
            <person name="Poon T.W."/>
            <person name="Priest M."/>
            <person name="Roberts A."/>
            <person name="Saif S."/>
            <person name="Shea T."/>
            <person name="Sisk P."/>
            <person name="Sykes S."/>
            <person name="Wortman J."/>
            <person name="Nusbaum C."/>
            <person name="Birren B."/>
        </authorList>
    </citation>
    <scope>NUCLEOTIDE SEQUENCE [LARGE SCALE GENOMIC DNA]</scope>
    <source>
        <strain evidence="13 14">CBS 617.96</strain>
    </source>
</reference>
<dbReference type="eggNOG" id="KOG1263">
    <property type="taxonomic scope" value="Eukaryota"/>
</dbReference>
<evidence type="ECO:0000313" key="14">
    <source>
        <dbReference type="Proteomes" id="UP000019484"/>
    </source>
</evidence>
<feature type="compositionally biased region" description="Low complexity" evidence="7">
    <location>
        <begin position="612"/>
        <end position="651"/>
    </location>
</feature>
<evidence type="ECO:0000259" key="12">
    <source>
        <dbReference type="Pfam" id="PF07732"/>
    </source>
</evidence>
<dbReference type="InterPro" id="IPR011707">
    <property type="entry name" value="Cu-oxidase-like_N"/>
</dbReference>
<dbReference type="InterPro" id="IPR011706">
    <property type="entry name" value="Cu-oxidase_C"/>
</dbReference>
<comment type="similarity">
    <text evidence="1">Belongs to the multicopper oxidase family.</text>
</comment>
<dbReference type="Pfam" id="PF07731">
    <property type="entry name" value="Cu-oxidase_2"/>
    <property type="match status" value="1"/>
</dbReference>
<dbReference type="InterPro" id="IPR008972">
    <property type="entry name" value="Cupredoxin"/>
</dbReference>